<keyword evidence="3" id="KW-1185">Reference proteome</keyword>
<accession>A0A9N9J1C6</accession>
<reference evidence="2" key="1">
    <citation type="submission" date="2021-06" db="EMBL/GenBank/DDBJ databases">
        <authorList>
            <person name="Kallberg Y."/>
            <person name="Tangrot J."/>
            <person name="Rosling A."/>
        </authorList>
    </citation>
    <scope>NUCLEOTIDE SEQUENCE</scope>
    <source>
        <strain evidence="2">IN212</strain>
    </source>
</reference>
<gene>
    <name evidence="2" type="ORF">RFULGI_LOCUS14168</name>
</gene>
<feature type="region of interest" description="Disordered" evidence="1">
    <location>
        <begin position="1"/>
        <end position="20"/>
    </location>
</feature>
<evidence type="ECO:0000313" key="3">
    <source>
        <dbReference type="Proteomes" id="UP000789396"/>
    </source>
</evidence>
<dbReference type="OrthoDB" id="10417686at2759"/>
<proteinExistence type="predicted"/>
<name>A0A9N9J1C6_9GLOM</name>
<feature type="non-terminal residue" evidence="2">
    <location>
        <position position="1"/>
    </location>
</feature>
<feature type="non-terminal residue" evidence="2">
    <location>
        <position position="63"/>
    </location>
</feature>
<sequence>KEQFPASHDDISNETDNSMDTFIVDDLSENEQSNIISEFDGLHVMNKTSNDSSDDEESSDFYE</sequence>
<organism evidence="2 3">
    <name type="scientific">Racocetra fulgida</name>
    <dbReference type="NCBI Taxonomy" id="60492"/>
    <lineage>
        <taxon>Eukaryota</taxon>
        <taxon>Fungi</taxon>
        <taxon>Fungi incertae sedis</taxon>
        <taxon>Mucoromycota</taxon>
        <taxon>Glomeromycotina</taxon>
        <taxon>Glomeromycetes</taxon>
        <taxon>Diversisporales</taxon>
        <taxon>Gigasporaceae</taxon>
        <taxon>Racocetra</taxon>
    </lineage>
</organism>
<protein>
    <submittedName>
        <fullName evidence="2">12278_t:CDS:1</fullName>
    </submittedName>
</protein>
<feature type="compositionally biased region" description="Basic and acidic residues" evidence="1">
    <location>
        <begin position="1"/>
        <end position="11"/>
    </location>
</feature>
<dbReference type="Proteomes" id="UP000789396">
    <property type="component" value="Unassembled WGS sequence"/>
</dbReference>
<comment type="caution">
    <text evidence="2">The sequence shown here is derived from an EMBL/GenBank/DDBJ whole genome shotgun (WGS) entry which is preliminary data.</text>
</comment>
<dbReference type="EMBL" id="CAJVPZ010040226">
    <property type="protein sequence ID" value="CAG8759117.1"/>
    <property type="molecule type" value="Genomic_DNA"/>
</dbReference>
<evidence type="ECO:0000256" key="1">
    <source>
        <dbReference type="SAM" id="MobiDB-lite"/>
    </source>
</evidence>
<evidence type="ECO:0000313" key="2">
    <source>
        <dbReference type="EMBL" id="CAG8759117.1"/>
    </source>
</evidence>
<dbReference type="AlphaFoldDB" id="A0A9N9J1C6"/>